<feature type="transmembrane region" description="Helical" evidence="1">
    <location>
        <begin position="264"/>
        <end position="286"/>
    </location>
</feature>
<comment type="caution">
    <text evidence="2">The sequence shown here is derived from an EMBL/GenBank/DDBJ whole genome shotgun (WGS) entry which is preliminary data.</text>
</comment>
<feature type="transmembrane region" description="Helical" evidence="1">
    <location>
        <begin position="955"/>
        <end position="972"/>
    </location>
</feature>
<keyword evidence="1" id="KW-0472">Membrane</keyword>
<evidence type="ECO:0000313" key="3">
    <source>
        <dbReference type="Proteomes" id="UP000317010"/>
    </source>
</evidence>
<feature type="transmembrane region" description="Helical" evidence="1">
    <location>
        <begin position="649"/>
        <end position="667"/>
    </location>
</feature>
<protein>
    <submittedName>
        <fullName evidence="2">Uncharacterized protein</fullName>
    </submittedName>
</protein>
<feature type="transmembrane region" description="Helical" evidence="1">
    <location>
        <begin position="306"/>
        <end position="326"/>
    </location>
</feature>
<feature type="transmembrane region" description="Helical" evidence="1">
    <location>
        <begin position="708"/>
        <end position="731"/>
    </location>
</feature>
<feature type="transmembrane region" description="Helical" evidence="1">
    <location>
        <begin position="737"/>
        <end position="757"/>
    </location>
</feature>
<dbReference type="EMBL" id="VLLI01000011">
    <property type="protein sequence ID" value="TWI97105.1"/>
    <property type="molecule type" value="Genomic_DNA"/>
</dbReference>
<name>A0A562TU87_9SPHI</name>
<feature type="transmembrane region" description="Helical" evidence="1">
    <location>
        <begin position="673"/>
        <end position="696"/>
    </location>
</feature>
<accession>A0A562TU87</accession>
<keyword evidence="3" id="KW-1185">Reference proteome</keyword>
<evidence type="ECO:0000313" key="2">
    <source>
        <dbReference type="EMBL" id="TWI97105.1"/>
    </source>
</evidence>
<keyword evidence="1" id="KW-1133">Transmembrane helix</keyword>
<feature type="transmembrane region" description="Helical" evidence="1">
    <location>
        <begin position="600"/>
        <end position="622"/>
    </location>
</feature>
<dbReference type="Proteomes" id="UP000317010">
    <property type="component" value="Unassembled WGS sequence"/>
</dbReference>
<organism evidence="2 3">
    <name type="scientific">Mucilaginibacter frigoritolerans</name>
    <dbReference type="NCBI Taxonomy" id="652788"/>
    <lineage>
        <taxon>Bacteria</taxon>
        <taxon>Pseudomonadati</taxon>
        <taxon>Bacteroidota</taxon>
        <taxon>Sphingobacteriia</taxon>
        <taxon>Sphingobacteriales</taxon>
        <taxon>Sphingobacteriaceae</taxon>
        <taxon>Mucilaginibacter</taxon>
    </lineage>
</organism>
<evidence type="ECO:0000256" key="1">
    <source>
        <dbReference type="SAM" id="Phobius"/>
    </source>
</evidence>
<sequence>MIDMHYLNPCIHSNKQIMASSFSIKNSQIAVFCTLMVLILLGASYFFIYVPNNEKVVQERHFLCLQNIDSNIHSKITNSLMQINGLLEVDTLHQKAVLDTYINKYPKTNFVIIPVQHMGWQKGKKVFKKAAVEVDPDSKLLTLFANKPILKSDKDTSSLTRIGIRYGFEQFFKPLLPLDNFENYVVFYGNKLVYETFQSGLSFTKSDSLLQLKSGIISPGLHSVSIGGKDYKLFSQSVNINANHEWIIAGLVSSKDYEKEKNQLPLWIVLLLVTIAIGIIVSLPWLKLYHMGSKDKLTVTDGISTVLISMLLMSFLFFVVFKYSFYFSTNYRHLANSKEILPAQIIKAFETDLDTASSLLTKFDLAYNNPKLQSNVINLGKDSAKYQDTPDKIKYSPLEIQRSLLERRDSSNIIVHQVYWLNSNGTELNNWIEGNVSVPHTRYNLRAYFKGIIADKPNRTGTDQFIDQVISRTSGAFTSIIAKKSKNKPAKVAAMSFTARSLDNVIIPDGYQFAVIDSTGEVLYHSMADRNLNENMLKELADSSYLLSAMIAKADTSFTTEYYGRQYKVKIKPFADLPYYTLILEDLEYNDARDTESYTFTLSMLAFMLFFQVIQVGIVFFASSKRSFFKKQLFETSWIGPKTTSHHQYNLAILANVAVIILLIFYFERISFLRYLYILLFSITSIAVFLNIVFVIKYKNEHKKGNRFFKLIAIGWLSLFVLLIDISAFFTLTLRNFWWLLSFELLLAAICFVSYLIGEPLLQKARDLKAKSPKIKQYWTYTHSFAMMTTTRLVISSGIPIAFFFIYAYNYEQNLDSRYRQLNFSKDLTQKRTSADIIDTLTGCIKRDLTKIPGAYYDGMSISGIDTANTNNKITYSYEDSLTACILGSLRLINNTLELRNSNINNASVDNKAFFNNLTHQHSYRKDLTITRYSLGDNNYFQLKSGHIDYPQLPVQFWLLLIAGIIIFYYVIHNIIRKLFALNLPSVSGWEMMDEKLLLDNKLNSLVFVLGSPGSGKLKLIKKKLKYNQRTEEQEKELLFLAETDQFELRKKKLAEFNADKLLCNDGELLIYDEDDPSKNNVFIADMIYISVQKGEDDPDWKQCREEAFKPYYSLVIIDHFEYNIKDSRANTIKLDFLESLMQKSKSKIMIVSTVHPLTFLDSFNELQQSKTDDDKANNRIPESELERWHVLLGHFRIVIVPLNDISKPGNQRLLPAKPDPLHHDILEETKYTHYLNNMYPVTMSTATSIYEKYGNDESDLADSMIFKLQISSHYFYTYIWQSLTKEEKFLLYDLAEDGLVNPYDDYNLSMLISKGLIIKQCGTLVLFNKGFRNFILTAIGNTEVNRIKDQVKDNGNWGSLKTPLIISIVAILAFLITSEQEAYSRIITYVTALGAGVPAVLKIFSLFQNNTQKAP</sequence>
<feature type="transmembrane region" description="Helical" evidence="1">
    <location>
        <begin position="778"/>
        <end position="809"/>
    </location>
</feature>
<reference evidence="2 3" key="1">
    <citation type="submission" date="2019-07" db="EMBL/GenBank/DDBJ databases">
        <title>Genomic Encyclopedia of Archaeal and Bacterial Type Strains, Phase II (KMG-II): from individual species to whole genera.</title>
        <authorList>
            <person name="Goeker M."/>
        </authorList>
    </citation>
    <scope>NUCLEOTIDE SEQUENCE [LARGE SCALE GENOMIC DNA]</scope>
    <source>
        <strain evidence="2 3">ATCC BAA-1854</strain>
    </source>
</reference>
<keyword evidence="1" id="KW-0812">Transmembrane</keyword>
<proteinExistence type="predicted"/>
<feature type="transmembrane region" description="Helical" evidence="1">
    <location>
        <begin position="29"/>
        <end position="50"/>
    </location>
</feature>
<gene>
    <name evidence="2" type="ORF">JN11_03565</name>
</gene>